<keyword evidence="1" id="KW-0175">Coiled coil</keyword>
<dbReference type="PANTHER" id="PTHR46033:SF1">
    <property type="entry name" value="PROTEIN MAIN-LIKE 2"/>
    <property type="match status" value="1"/>
</dbReference>
<name>A0A7J0ECF0_9ERIC</name>
<feature type="coiled-coil region" evidence="1">
    <location>
        <begin position="313"/>
        <end position="368"/>
    </location>
</feature>
<gene>
    <name evidence="3" type="ORF">Acr_03g0006300</name>
</gene>
<protein>
    <recommendedName>
        <fullName evidence="2">Aminotransferase-like plant mobile domain-containing protein</fullName>
    </recommendedName>
</protein>
<reference evidence="3 4" key="1">
    <citation type="submission" date="2019-07" db="EMBL/GenBank/DDBJ databases">
        <title>De Novo Assembly of kiwifruit Actinidia rufa.</title>
        <authorList>
            <person name="Sugita-Konishi S."/>
            <person name="Sato K."/>
            <person name="Mori E."/>
            <person name="Abe Y."/>
            <person name="Kisaki G."/>
            <person name="Hamano K."/>
            <person name="Suezawa K."/>
            <person name="Otani M."/>
            <person name="Fukuda T."/>
            <person name="Manabe T."/>
            <person name="Gomi K."/>
            <person name="Tabuchi M."/>
            <person name="Akimitsu K."/>
            <person name="Kataoka I."/>
        </authorList>
    </citation>
    <scope>NUCLEOTIDE SEQUENCE [LARGE SCALE GENOMIC DNA]</scope>
    <source>
        <strain evidence="4">cv. Fuchu</strain>
    </source>
</reference>
<feature type="domain" description="Aminotransferase-like plant mobile" evidence="2">
    <location>
        <begin position="4"/>
        <end position="57"/>
    </location>
</feature>
<dbReference type="InterPro" id="IPR044824">
    <property type="entry name" value="MAIN-like"/>
</dbReference>
<feature type="domain" description="Aminotransferase-like plant mobile" evidence="2">
    <location>
        <begin position="87"/>
        <end position="187"/>
    </location>
</feature>
<evidence type="ECO:0000313" key="3">
    <source>
        <dbReference type="EMBL" id="GFY83856.1"/>
    </source>
</evidence>
<dbReference type="GO" id="GO:0010073">
    <property type="term" value="P:meristem maintenance"/>
    <property type="evidence" value="ECO:0007669"/>
    <property type="project" value="InterPro"/>
</dbReference>
<dbReference type="AlphaFoldDB" id="A0A7J0ECF0"/>
<keyword evidence="4" id="KW-1185">Reference proteome</keyword>
<dbReference type="PANTHER" id="PTHR46033">
    <property type="entry name" value="PROTEIN MAIN-LIKE 2"/>
    <property type="match status" value="1"/>
</dbReference>
<dbReference type="OrthoDB" id="684301at2759"/>
<dbReference type="EMBL" id="BJWL01000003">
    <property type="protein sequence ID" value="GFY83856.1"/>
    <property type="molecule type" value="Genomic_DNA"/>
</dbReference>
<dbReference type="Proteomes" id="UP000585474">
    <property type="component" value="Unassembled WGS sequence"/>
</dbReference>
<dbReference type="Pfam" id="PF10536">
    <property type="entry name" value="PMD"/>
    <property type="match status" value="2"/>
</dbReference>
<evidence type="ECO:0000256" key="1">
    <source>
        <dbReference type="SAM" id="Coils"/>
    </source>
</evidence>
<proteinExistence type="predicted"/>
<sequence length="405" mass="46698">MLSKNLLVELMERWSCEKRAFLLAPGEIALTLLDVALILGLRVTGDPVILRDDEPFSDLEKEYGASLWNRKITIASIEERLDCLGETVNEDFIRLDMVCEFAWGAAVLEDVVSWLCKRKEINVQYIGGCLIFLQIWSYEHIDVARPSLLDSSNTFPRACRWGTNRSHHRQWFTTMFKELQKNQIMWKLQLTSEESSVDTVKELLEAQSDGDAVEELPAPRYGVLFDKFYSSQQEDNVRTRLHIMDQWIAELAHESEIDKVREVHGEEEVPIIQIDSEGSSSHNVPEVQREYMEHPLTLEDSSMTIVTSDEGDEENLGTKDQKLKREIDNLRKENQLLKNQLLTFEEQNVELQKEVENLRRENQLLKLSSNSLVARLERLLIVENVDTMEEQTSASIGNGKEVINC</sequence>
<dbReference type="InterPro" id="IPR019557">
    <property type="entry name" value="AminoTfrase-like_pln_mobile"/>
</dbReference>
<accession>A0A7J0ECF0</accession>
<organism evidence="3 4">
    <name type="scientific">Actinidia rufa</name>
    <dbReference type="NCBI Taxonomy" id="165716"/>
    <lineage>
        <taxon>Eukaryota</taxon>
        <taxon>Viridiplantae</taxon>
        <taxon>Streptophyta</taxon>
        <taxon>Embryophyta</taxon>
        <taxon>Tracheophyta</taxon>
        <taxon>Spermatophyta</taxon>
        <taxon>Magnoliopsida</taxon>
        <taxon>eudicotyledons</taxon>
        <taxon>Gunneridae</taxon>
        <taxon>Pentapetalae</taxon>
        <taxon>asterids</taxon>
        <taxon>Ericales</taxon>
        <taxon>Actinidiaceae</taxon>
        <taxon>Actinidia</taxon>
    </lineage>
</organism>
<comment type="caution">
    <text evidence="3">The sequence shown here is derived from an EMBL/GenBank/DDBJ whole genome shotgun (WGS) entry which is preliminary data.</text>
</comment>
<evidence type="ECO:0000313" key="4">
    <source>
        <dbReference type="Proteomes" id="UP000585474"/>
    </source>
</evidence>
<evidence type="ECO:0000259" key="2">
    <source>
        <dbReference type="Pfam" id="PF10536"/>
    </source>
</evidence>